<accession>A0A6G3WW09</accession>
<evidence type="ECO:0000259" key="6">
    <source>
        <dbReference type="PROSITE" id="PS50011"/>
    </source>
</evidence>
<evidence type="ECO:0000313" key="7">
    <source>
        <dbReference type="EMBL" id="NEE09597.1"/>
    </source>
</evidence>
<sequence length="766" mass="84534">MSIRREGLVSPTTRSTFRKLATNLTVRTIAEVWQSHNFAPIPDDEMRYTDTSVRRTTFESYAAAVDWSDRAHVSRALRAFEDIIRTGKREGWTGSWLDEVTAKLEQDGLVLDEHGRITGVPMRAAPPLDTPTGSRPRGARISEVTRRRIFDLLRRQGTNWSGGLDEIAFLMRLYDLQALPSTDSRFTTAERDIVQHRYNNQDWEADWIYDDARFALTQGPDETLLGFLAEMIHPAVRTDTTEVQQLLAAFNEALARDGYALVQRATISGFPVYEGRPLPDAGSERRQRAGREVQPSRHLSAVREPTAPMPAKPASHVTAPVREFARGERKDYACDRLPIPHGGQADVFRATHKPTGATVALKQLRGRPPAERQIARMRREIVVGRHLDGHPHAMPVLDADPNHRWFVMPYAETTAEHCRPELSELPALRALLDALCSVLTSAHESGWIHRDIKPANILRLDGRWVLADWGIVRRPRGQTTDPQRTRVGVRFGTDGFAAPELAQDAHAATQAADIYSIGQLIGWAATGDMPQINLPLIPKSGPWRTVVRAATQRDPAHRPATVQELQQLIVQETETPPQPPLLQAEELIKSIGAGSSAAAHELVALAAAHTDDAPLYCDLLLTLPPASLASALLAAPGQAAEVVRAMATLVGTHRPPERGEVDAVIMWLMNIAQAAVDAGELDLLEKCCNGAFEWDADWDQWIPQRHIADWLLTLTGDSASSVAAALRRHPACAAHFSHLAGTFRIDHRIQAAIGVATEGQPQNPAV</sequence>
<keyword evidence="2" id="KW-0547">Nucleotide-binding</keyword>
<protein>
    <submittedName>
        <fullName evidence="7">Serine/threonine protein kinase</fullName>
    </submittedName>
</protein>
<dbReference type="PANTHER" id="PTHR43289">
    <property type="entry name" value="MITOGEN-ACTIVATED PROTEIN KINASE KINASE KINASE 20-RELATED"/>
    <property type="match status" value="1"/>
</dbReference>
<dbReference type="EMBL" id="JAAGMN010002457">
    <property type="protein sequence ID" value="NEE09597.1"/>
    <property type="molecule type" value="Genomic_DNA"/>
</dbReference>
<dbReference type="InterPro" id="IPR000719">
    <property type="entry name" value="Prot_kinase_dom"/>
</dbReference>
<gene>
    <name evidence="7" type="ORF">G3M58_24480</name>
</gene>
<evidence type="ECO:0000256" key="4">
    <source>
        <dbReference type="ARBA" id="ARBA00022840"/>
    </source>
</evidence>
<evidence type="ECO:0000256" key="2">
    <source>
        <dbReference type="ARBA" id="ARBA00022741"/>
    </source>
</evidence>
<dbReference type="CDD" id="cd14014">
    <property type="entry name" value="STKc_PknB_like"/>
    <property type="match status" value="1"/>
</dbReference>
<evidence type="ECO:0000256" key="1">
    <source>
        <dbReference type="ARBA" id="ARBA00022679"/>
    </source>
</evidence>
<dbReference type="GO" id="GO:0005524">
    <property type="term" value="F:ATP binding"/>
    <property type="evidence" value="ECO:0007669"/>
    <property type="project" value="UniProtKB-KW"/>
</dbReference>
<dbReference type="SMART" id="SM00220">
    <property type="entry name" value="S_TKc"/>
    <property type="match status" value="1"/>
</dbReference>
<dbReference type="InterPro" id="IPR011009">
    <property type="entry name" value="Kinase-like_dom_sf"/>
</dbReference>
<dbReference type="InterPro" id="IPR041427">
    <property type="entry name" value="AbiJ-NTD3"/>
</dbReference>
<name>A0A6G3WW09_9ACTN</name>
<dbReference type="GO" id="GO:0004674">
    <property type="term" value="F:protein serine/threonine kinase activity"/>
    <property type="evidence" value="ECO:0007669"/>
    <property type="project" value="UniProtKB-KW"/>
</dbReference>
<keyword evidence="3 7" id="KW-0418">Kinase</keyword>
<keyword evidence="7" id="KW-0723">Serine/threonine-protein kinase</keyword>
<proteinExistence type="predicted"/>
<keyword evidence="1" id="KW-0808">Transferase</keyword>
<dbReference type="Pfam" id="PF00069">
    <property type="entry name" value="Pkinase"/>
    <property type="match status" value="1"/>
</dbReference>
<dbReference type="Gene3D" id="1.10.510.10">
    <property type="entry name" value="Transferase(Phosphotransferase) domain 1"/>
    <property type="match status" value="1"/>
</dbReference>
<organism evidence="7">
    <name type="scientific">Streptomyces sp. SID7499</name>
    <dbReference type="NCBI Taxonomy" id="2706086"/>
    <lineage>
        <taxon>Bacteria</taxon>
        <taxon>Bacillati</taxon>
        <taxon>Actinomycetota</taxon>
        <taxon>Actinomycetes</taxon>
        <taxon>Kitasatosporales</taxon>
        <taxon>Streptomycetaceae</taxon>
        <taxon>Streptomyces</taxon>
    </lineage>
</organism>
<evidence type="ECO:0000256" key="5">
    <source>
        <dbReference type="SAM" id="MobiDB-lite"/>
    </source>
</evidence>
<dbReference type="PROSITE" id="PS50011">
    <property type="entry name" value="PROTEIN_KINASE_DOM"/>
    <property type="match status" value="1"/>
</dbReference>
<comment type="caution">
    <text evidence="7">The sequence shown here is derived from an EMBL/GenBank/DDBJ whole genome shotgun (WGS) entry which is preliminary data.</text>
</comment>
<reference evidence="7" key="1">
    <citation type="submission" date="2020-01" db="EMBL/GenBank/DDBJ databases">
        <title>Insect and environment-associated Actinomycetes.</title>
        <authorList>
            <person name="Currrie C."/>
            <person name="Chevrette M."/>
            <person name="Carlson C."/>
            <person name="Stubbendieck R."/>
            <person name="Wendt-Pienkowski E."/>
        </authorList>
    </citation>
    <scope>NUCLEOTIDE SEQUENCE</scope>
    <source>
        <strain evidence="7">SID7499</strain>
    </source>
</reference>
<feature type="domain" description="Protein kinase" evidence="6">
    <location>
        <begin position="333"/>
        <end position="603"/>
    </location>
</feature>
<dbReference type="Pfam" id="PF18860">
    <property type="entry name" value="AbiJ_NTD3"/>
    <property type="match status" value="1"/>
</dbReference>
<dbReference type="PANTHER" id="PTHR43289:SF34">
    <property type="entry name" value="SERINE_THREONINE-PROTEIN KINASE YBDM-RELATED"/>
    <property type="match status" value="1"/>
</dbReference>
<dbReference type="AlphaFoldDB" id="A0A6G3WW09"/>
<feature type="compositionally biased region" description="Basic and acidic residues" evidence="5">
    <location>
        <begin position="282"/>
        <end position="295"/>
    </location>
</feature>
<dbReference type="SUPFAM" id="SSF56112">
    <property type="entry name" value="Protein kinase-like (PK-like)"/>
    <property type="match status" value="1"/>
</dbReference>
<evidence type="ECO:0000256" key="3">
    <source>
        <dbReference type="ARBA" id="ARBA00022777"/>
    </source>
</evidence>
<keyword evidence="4" id="KW-0067">ATP-binding</keyword>
<feature type="region of interest" description="Disordered" evidence="5">
    <location>
        <begin position="274"/>
        <end position="317"/>
    </location>
</feature>